<feature type="transmembrane region" description="Helical" evidence="2">
    <location>
        <begin position="254"/>
        <end position="280"/>
    </location>
</feature>
<feature type="transmembrane region" description="Helical" evidence="2">
    <location>
        <begin position="143"/>
        <end position="163"/>
    </location>
</feature>
<feature type="transmembrane region" description="Helical" evidence="2">
    <location>
        <begin position="341"/>
        <end position="369"/>
    </location>
</feature>
<keyword evidence="2" id="KW-1133">Transmembrane helix</keyword>
<name>A0ABN6FG46_SINCY</name>
<dbReference type="Proteomes" id="UP001319861">
    <property type="component" value="Chromosome"/>
</dbReference>
<organism evidence="3 4">
    <name type="scientific">Sinomonas cyclohexanicum</name>
    <name type="common">Corynebacterium cyclohexanicum</name>
    <dbReference type="NCBI Taxonomy" id="322009"/>
    <lineage>
        <taxon>Bacteria</taxon>
        <taxon>Bacillati</taxon>
        <taxon>Actinomycetota</taxon>
        <taxon>Actinomycetes</taxon>
        <taxon>Micrococcales</taxon>
        <taxon>Micrococcaceae</taxon>
        <taxon>Sinomonas</taxon>
    </lineage>
</organism>
<evidence type="ECO:0000313" key="3">
    <source>
        <dbReference type="EMBL" id="BCT75325.1"/>
    </source>
</evidence>
<evidence type="ECO:0000313" key="4">
    <source>
        <dbReference type="Proteomes" id="UP001319861"/>
    </source>
</evidence>
<feature type="region of interest" description="Disordered" evidence="1">
    <location>
        <begin position="440"/>
        <end position="459"/>
    </location>
</feature>
<evidence type="ECO:0008006" key="5">
    <source>
        <dbReference type="Google" id="ProtNLM"/>
    </source>
</evidence>
<protein>
    <recommendedName>
        <fullName evidence="5">Peptide zinc metalloprotease protein</fullName>
    </recommendedName>
</protein>
<evidence type="ECO:0000256" key="2">
    <source>
        <dbReference type="SAM" id="Phobius"/>
    </source>
</evidence>
<gene>
    <name evidence="3" type="ORF">SCMU_11670</name>
</gene>
<sequence>MALQEPAIRRDDPDDDRSVRWMRADGVELLGEATGTGLTKPVYLVRRADGQVAQLSRLLYLVLESSSEPSEPAAIARRVSEACGQELDAEGASTLAERLSPIGFLTRDDAPPPPKLATATPLLALTVKGTLIPKRAVHFLADIFRPLFATPIVIAAVMALAALDTYLFLRADAFSALQAVLVTPAMLLSLYALLLAGTIFHEIGHAAACRYGGADPGVIGVGLYLVFPAFYTNVTDSYRLGRAGRIRTDLGGLYFHLIWVLTAGVGFLTTGSPLLVMLIIATQIQMMQQLPPFVRLDGYFVLADLAGVPDLFARVKPVIASLIPGRPADPRVSELKPYSRWIVTAWVLVVIPFLTIVMAWLVLTLPIIIEQTVGAATLYLTTLLNFVQNGQLVEALLSALGLFLLVLPVVGLCAILAQLVTRLVRWASARFTAERGHRAGLGRHTRRNPRHRQVPTGHA</sequence>
<dbReference type="RefSeq" id="WP_229232084.1">
    <property type="nucleotide sequence ID" value="NZ_AP024525.1"/>
</dbReference>
<feature type="transmembrane region" description="Helical" evidence="2">
    <location>
        <begin position="175"/>
        <end position="196"/>
    </location>
</feature>
<feature type="transmembrane region" description="Helical" evidence="2">
    <location>
        <begin position="217"/>
        <end position="234"/>
    </location>
</feature>
<feature type="transmembrane region" description="Helical" evidence="2">
    <location>
        <begin position="395"/>
        <end position="420"/>
    </location>
</feature>
<keyword evidence="2" id="KW-0812">Transmembrane</keyword>
<proteinExistence type="predicted"/>
<keyword evidence="4" id="KW-1185">Reference proteome</keyword>
<reference evidence="3 4" key="1">
    <citation type="journal article" date="2021" name="J. Biosci. Bioeng.">
        <title>Identification and characterization of a chc gene cluster responsible for the aromatization pathway of cyclohexanecarboxylate degradation in Sinomonas cyclohexanicum ATCC 51369.</title>
        <authorList>
            <person name="Yamamoto T."/>
            <person name="Hasegawa Y."/>
            <person name="Lau P.C.K."/>
            <person name="Iwaki H."/>
        </authorList>
    </citation>
    <scope>NUCLEOTIDE SEQUENCE [LARGE SCALE GENOMIC DNA]</scope>
    <source>
        <strain evidence="3 4">ATCC 51369</strain>
    </source>
</reference>
<feature type="compositionally biased region" description="Basic residues" evidence="1">
    <location>
        <begin position="440"/>
        <end position="453"/>
    </location>
</feature>
<dbReference type="EMBL" id="AP024525">
    <property type="protein sequence ID" value="BCT75325.1"/>
    <property type="molecule type" value="Genomic_DNA"/>
</dbReference>
<keyword evidence="2" id="KW-0472">Membrane</keyword>
<accession>A0ABN6FG46</accession>
<evidence type="ECO:0000256" key="1">
    <source>
        <dbReference type="SAM" id="MobiDB-lite"/>
    </source>
</evidence>